<sequence>MNPVVAYVVLAVAAALEAGGDAIVRKGLQAPNGPGRIGLFALGAAVLFAYGLTVNSPPWDFGKLLGIYVTLFFMIAQIVNIVFFGARPDLPIYVGGALILAGGLVITLWRPG</sequence>
<proteinExistence type="predicted"/>
<dbReference type="OrthoDB" id="123240at2"/>
<comment type="caution">
    <text evidence="2">The sequence shown here is derived from an EMBL/GenBank/DDBJ whole genome shotgun (WGS) entry which is preliminary data.</text>
</comment>
<dbReference type="AlphaFoldDB" id="A0A3D9Z2D5"/>
<accession>A0A3D9Z2D5</accession>
<gene>
    <name evidence="2" type="ORF">DES32_1792</name>
</gene>
<protein>
    <submittedName>
        <fullName evidence="2">Small multidrug resistance family-3 protein</fullName>
    </submittedName>
</protein>
<feature type="transmembrane region" description="Helical" evidence="1">
    <location>
        <begin position="36"/>
        <end position="53"/>
    </location>
</feature>
<dbReference type="Proteomes" id="UP000256900">
    <property type="component" value="Unassembled WGS sequence"/>
</dbReference>
<evidence type="ECO:0000313" key="2">
    <source>
        <dbReference type="EMBL" id="REF88150.1"/>
    </source>
</evidence>
<dbReference type="RefSeq" id="WP_115836259.1">
    <property type="nucleotide sequence ID" value="NZ_CP025086.1"/>
</dbReference>
<feature type="transmembrane region" description="Helical" evidence="1">
    <location>
        <begin position="90"/>
        <end position="109"/>
    </location>
</feature>
<keyword evidence="1" id="KW-1133">Transmembrane helix</keyword>
<keyword evidence="1" id="KW-0812">Transmembrane</keyword>
<name>A0A3D9Z2D5_9HYPH</name>
<organism evidence="2 3">
    <name type="scientific">Methylovirgula ligni</name>
    <dbReference type="NCBI Taxonomy" id="569860"/>
    <lineage>
        <taxon>Bacteria</taxon>
        <taxon>Pseudomonadati</taxon>
        <taxon>Pseudomonadota</taxon>
        <taxon>Alphaproteobacteria</taxon>
        <taxon>Hyphomicrobiales</taxon>
        <taxon>Beijerinckiaceae</taxon>
        <taxon>Methylovirgula</taxon>
    </lineage>
</organism>
<evidence type="ECO:0000313" key="3">
    <source>
        <dbReference type="Proteomes" id="UP000256900"/>
    </source>
</evidence>
<feature type="transmembrane region" description="Helical" evidence="1">
    <location>
        <begin position="65"/>
        <end position="84"/>
    </location>
</feature>
<reference evidence="2 3" key="1">
    <citation type="submission" date="2018-08" db="EMBL/GenBank/DDBJ databases">
        <title>Genomic Encyclopedia of Type Strains, Phase IV (KMG-IV): sequencing the most valuable type-strain genomes for metagenomic binning, comparative biology and taxonomic classification.</title>
        <authorList>
            <person name="Goeker M."/>
        </authorList>
    </citation>
    <scope>NUCLEOTIDE SEQUENCE [LARGE SCALE GENOMIC DNA]</scope>
    <source>
        <strain evidence="2 3">BW863</strain>
    </source>
</reference>
<keyword evidence="1" id="KW-0472">Membrane</keyword>
<dbReference type="EMBL" id="QUMO01000002">
    <property type="protein sequence ID" value="REF88150.1"/>
    <property type="molecule type" value="Genomic_DNA"/>
</dbReference>
<evidence type="ECO:0000256" key="1">
    <source>
        <dbReference type="SAM" id="Phobius"/>
    </source>
</evidence>
<keyword evidence="3" id="KW-1185">Reference proteome</keyword>